<sequence>MPHVDGQLLDPLEENLLDDLVPTRQASESDQRTRDRPTCSCLRRLADHLCHLHTVEQKHEPINLCTTLAEADGTRKCAEIVLDCHCCQGDLKVAMLITTVLQTLLDWLSVSQRRSMQVDQTPKVLFGTWTIPKSDAMSVGKLLTYRVLAKSQIVVNNLRLRIDKITFKASKSGMSCKFIDTKYLQQALHRLAESLRELVQHVRN</sequence>
<proteinExistence type="predicted"/>
<protein>
    <submittedName>
        <fullName evidence="1">Uncharacterized protein</fullName>
    </submittedName>
</protein>
<dbReference type="AlphaFoldDB" id="A0A8E2E4Z5"/>
<accession>A0A8E2E4Z5</accession>
<organism evidence="1 2">
    <name type="scientific">Lepidopterella palustris CBS 459.81</name>
    <dbReference type="NCBI Taxonomy" id="1314670"/>
    <lineage>
        <taxon>Eukaryota</taxon>
        <taxon>Fungi</taxon>
        <taxon>Dikarya</taxon>
        <taxon>Ascomycota</taxon>
        <taxon>Pezizomycotina</taxon>
        <taxon>Dothideomycetes</taxon>
        <taxon>Pleosporomycetidae</taxon>
        <taxon>Mytilinidiales</taxon>
        <taxon>Argynnaceae</taxon>
        <taxon>Lepidopterella</taxon>
    </lineage>
</organism>
<evidence type="ECO:0000313" key="2">
    <source>
        <dbReference type="Proteomes" id="UP000250266"/>
    </source>
</evidence>
<dbReference type="EMBL" id="KV745140">
    <property type="protein sequence ID" value="OCK77274.1"/>
    <property type="molecule type" value="Genomic_DNA"/>
</dbReference>
<keyword evidence="2" id="KW-1185">Reference proteome</keyword>
<name>A0A8E2E4Z5_9PEZI</name>
<reference evidence="1 2" key="1">
    <citation type="journal article" date="2016" name="Nat. Commun.">
        <title>Ectomycorrhizal ecology is imprinted in the genome of the dominant symbiotic fungus Cenococcum geophilum.</title>
        <authorList>
            <consortium name="DOE Joint Genome Institute"/>
            <person name="Peter M."/>
            <person name="Kohler A."/>
            <person name="Ohm R.A."/>
            <person name="Kuo A."/>
            <person name="Krutzmann J."/>
            <person name="Morin E."/>
            <person name="Arend M."/>
            <person name="Barry K.W."/>
            <person name="Binder M."/>
            <person name="Choi C."/>
            <person name="Clum A."/>
            <person name="Copeland A."/>
            <person name="Grisel N."/>
            <person name="Haridas S."/>
            <person name="Kipfer T."/>
            <person name="LaButti K."/>
            <person name="Lindquist E."/>
            <person name="Lipzen A."/>
            <person name="Maire R."/>
            <person name="Meier B."/>
            <person name="Mihaltcheva S."/>
            <person name="Molinier V."/>
            <person name="Murat C."/>
            <person name="Poggeler S."/>
            <person name="Quandt C.A."/>
            <person name="Sperisen C."/>
            <person name="Tritt A."/>
            <person name="Tisserant E."/>
            <person name="Crous P.W."/>
            <person name="Henrissat B."/>
            <person name="Nehls U."/>
            <person name="Egli S."/>
            <person name="Spatafora J.W."/>
            <person name="Grigoriev I.V."/>
            <person name="Martin F.M."/>
        </authorList>
    </citation>
    <scope>NUCLEOTIDE SEQUENCE [LARGE SCALE GENOMIC DNA]</scope>
    <source>
        <strain evidence="1 2">CBS 459.81</strain>
    </source>
</reference>
<gene>
    <name evidence="1" type="ORF">K432DRAFT_304574</name>
</gene>
<dbReference type="OrthoDB" id="4777024at2759"/>
<evidence type="ECO:0000313" key="1">
    <source>
        <dbReference type="EMBL" id="OCK77274.1"/>
    </source>
</evidence>
<dbReference type="Proteomes" id="UP000250266">
    <property type="component" value="Unassembled WGS sequence"/>
</dbReference>